<sequence>NPNTELPDDQEGSNIDSEEKISDDQTDASEAVSAESHLPVFYDFNSSSKTSPGNTSKTEELQ</sequence>
<reference evidence="1" key="1">
    <citation type="submission" date="2021-06" db="EMBL/GenBank/DDBJ databases">
        <authorList>
            <person name="Kallberg Y."/>
            <person name="Tangrot J."/>
            <person name="Rosling A."/>
        </authorList>
    </citation>
    <scope>NUCLEOTIDE SEQUENCE</scope>
    <source>
        <strain evidence="1">MA461A</strain>
    </source>
</reference>
<dbReference type="Proteomes" id="UP000789920">
    <property type="component" value="Unassembled WGS sequence"/>
</dbReference>
<dbReference type="EMBL" id="CAJVQC010004045">
    <property type="protein sequence ID" value="CAG8535524.1"/>
    <property type="molecule type" value="Genomic_DNA"/>
</dbReference>
<accession>A0ACA9LPT0</accession>
<comment type="caution">
    <text evidence="1">The sequence shown here is derived from an EMBL/GenBank/DDBJ whole genome shotgun (WGS) entry which is preliminary data.</text>
</comment>
<protein>
    <submittedName>
        <fullName evidence="1">26578_t:CDS:1</fullName>
    </submittedName>
</protein>
<keyword evidence="2" id="KW-1185">Reference proteome</keyword>
<gene>
    <name evidence="1" type="ORF">RPERSI_LOCUS3325</name>
</gene>
<evidence type="ECO:0000313" key="2">
    <source>
        <dbReference type="Proteomes" id="UP000789920"/>
    </source>
</evidence>
<organism evidence="1 2">
    <name type="scientific">Racocetra persica</name>
    <dbReference type="NCBI Taxonomy" id="160502"/>
    <lineage>
        <taxon>Eukaryota</taxon>
        <taxon>Fungi</taxon>
        <taxon>Fungi incertae sedis</taxon>
        <taxon>Mucoromycota</taxon>
        <taxon>Glomeromycotina</taxon>
        <taxon>Glomeromycetes</taxon>
        <taxon>Diversisporales</taxon>
        <taxon>Gigasporaceae</taxon>
        <taxon>Racocetra</taxon>
    </lineage>
</organism>
<proteinExistence type="predicted"/>
<evidence type="ECO:0000313" key="1">
    <source>
        <dbReference type="EMBL" id="CAG8535524.1"/>
    </source>
</evidence>
<feature type="non-terminal residue" evidence="1">
    <location>
        <position position="1"/>
    </location>
</feature>
<name>A0ACA9LPT0_9GLOM</name>